<evidence type="ECO:0000259" key="6">
    <source>
        <dbReference type="Pfam" id="PF08640"/>
    </source>
</evidence>
<sequence length="123" mass="14457">MLRNGCKEGEKGVSSRRTYEEEKGSRKASEETKKKVVGKIRREIAEIVKQRRKLEYRIKHPSPLKQDFLAYVEYETQLNALHELHKKSGTCEMMKQSNKKVKKSKSDYASLHRTIEIYKLTLN</sequence>
<dbReference type="Pfam" id="PF08640">
    <property type="entry name" value="U3_assoc_6"/>
    <property type="match status" value="1"/>
</dbReference>
<gene>
    <name evidence="7" type="ORF">VNO78_22538</name>
</gene>
<proteinExistence type="predicted"/>
<dbReference type="PANTHER" id="PTHR23271">
    <property type="entry name" value="HEPATOCELLULAR CARCINOMA-ASSOCIATED ANTIGEN 66"/>
    <property type="match status" value="1"/>
</dbReference>
<feature type="domain" description="U3 small nucleolar RNA-associated protein 6 N-terminal" evidence="6">
    <location>
        <begin position="41"/>
        <end position="104"/>
    </location>
</feature>
<keyword evidence="4" id="KW-0539">Nucleus</keyword>
<evidence type="ECO:0000313" key="8">
    <source>
        <dbReference type="Proteomes" id="UP001386955"/>
    </source>
</evidence>
<comment type="caution">
    <text evidence="7">The sequence shown here is derived from an EMBL/GenBank/DDBJ whole genome shotgun (WGS) entry which is preliminary data.</text>
</comment>
<accession>A0AAN9S361</accession>
<protein>
    <recommendedName>
        <fullName evidence="6">U3 small nucleolar RNA-associated protein 6 N-terminal domain-containing protein</fullName>
    </recommendedName>
</protein>
<dbReference type="GO" id="GO:0030515">
    <property type="term" value="F:snoRNA binding"/>
    <property type="evidence" value="ECO:0007669"/>
    <property type="project" value="InterPro"/>
</dbReference>
<keyword evidence="3" id="KW-0677">Repeat</keyword>
<keyword evidence="2" id="KW-0698">rRNA processing</keyword>
<evidence type="ECO:0000256" key="2">
    <source>
        <dbReference type="ARBA" id="ARBA00022552"/>
    </source>
</evidence>
<dbReference type="GO" id="GO:0032040">
    <property type="term" value="C:small-subunit processome"/>
    <property type="evidence" value="ECO:0007669"/>
    <property type="project" value="TreeGrafter"/>
</dbReference>
<dbReference type="PANTHER" id="PTHR23271:SF1">
    <property type="entry name" value="U3 SMALL NUCLEOLAR RNA-ASSOCIATED PROTEIN 6 HOMOLOG"/>
    <property type="match status" value="1"/>
</dbReference>
<dbReference type="GO" id="GO:0000462">
    <property type="term" value="P:maturation of SSU-rRNA from tricistronic rRNA transcript (SSU-rRNA, 5.8S rRNA, LSU-rRNA)"/>
    <property type="evidence" value="ECO:0007669"/>
    <property type="project" value="InterPro"/>
</dbReference>
<dbReference type="EMBL" id="JAYMYS010000006">
    <property type="protein sequence ID" value="KAK7387746.1"/>
    <property type="molecule type" value="Genomic_DNA"/>
</dbReference>
<reference evidence="7 8" key="1">
    <citation type="submission" date="2024-01" db="EMBL/GenBank/DDBJ databases">
        <title>The genomes of 5 underutilized Papilionoideae crops provide insights into root nodulation and disease resistanc.</title>
        <authorList>
            <person name="Jiang F."/>
        </authorList>
    </citation>
    <scope>NUCLEOTIDE SEQUENCE [LARGE SCALE GENOMIC DNA]</scope>
    <source>
        <strain evidence="7">DUOXIRENSHENG_FW03</strain>
        <tissue evidence="7">Leaves</tissue>
    </source>
</reference>
<dbReference type="GO" id="GO:0034388">
    <property type="term" value="C:Pwp2p-containing subcomplex of 90S preribosome"/>
    <property type="evidence" value="ECO:0007669"/>
    <property type="project" value="TreeGrafter"/>
</dbReference>
<dbReference type="Proteomes" id="UP001386955">
    <property type="component" value="Unassembled WGS sequence"/>
</dbReference>
<organism evidence="7 8">
    <name type="scientific">Psophocarpus tetragonolobus</name>
    <name type="common">Winged bean</name>
    <name type="synonym">Dolichos tetragonolobus</name>
    <dbReference type="NCBI Taxonomy" id="3891"/>
    <lineage>
        <taxon>Eukaryota</taxon>
        <taxon>Viridiplantae</taxon>
        <taxon>Streptophyta</taxon>
        <taxon>Embryophyta</taxon>
        <taxon>Tracheophyta</taxon>
        <taxon>Spermatophyta</taxon>
        <taxon>Magnoliopsida</taxon>
        <taxon>eudicotyledons</taxon>
        <taxon>Gunneridae</taxon>
        <taxon>Pentapetalae</taxon>
        <taxon>rosids</taxon>
        <taxon>fabids</taxon>
        <taxon>Fabales</taxon>
        <taxon>Fabaceae</taxon>
        <taxon>Papilionoideae</taxon>
        <taxon>50 kb inversion clade</taxon>
        <taxon>NPAAA clade</taxon>
        <taxon>indigoferoid/millettioid clade</taxon>
        <taxon>Phaseoleae</taxon>
        <taxon>Psophocarpus</taxon>
    </lineage>
</organism>
<evidence type="ECO:0000313" key="7">
    <source>
        <dbReference type="EMBL" id="KAK7387746.1"/>
    </source>
</evidence>
<comment type="subcellular location">
    <subcellularLocation>
        <location evidence="1">Nucleus</location>
        <location evidence="1">Nucleolus</location>
    </subcellularLocation>
</comment>
<dbReference type="InterPro" id="IPR013949">
    <property type="entry name" value="Utp6"/>
</dbReference>
<keyword evidence="8" id="KW-1185">Reference proteome</keyword>
<evidence type="ECO:0000256" key="5">
    <source>
        <dbReference type="SAM" id="MobiDB-lite"/>
    </source>
</evidence>
<evidence type="ECO:0000256" key="4">
    <source>
        <dbReference type="ARBA" id="ARBA00023242"/>
    </source>
</evidence>
<feature type="region of interest" description="Disordered" evidence="5">
    <location>
        <begin position="1"/>
        <end position="33"/>
    </location>
</feature>
<evidence type="ECO:0000256" key="1">
    <source>
        <dbReference type="ARBA" id="ARBA00004604"/>
    </source>
</evidence>
<name>A0AAN9S361_PSOTE</name>
<dbReference type="AlphaFoldDB" id="A0AAN9S361"/>
<dbReference type="InterPro" id="IPR055347">
    <property type="entry name" value="UTP6_N"/>
</dbReference>
<evidence type="ECO:0000256" key="3">
    <source>
        <dbReference type="ARBA" id="ARBA00022737"/>
    </source>
</evidence>